<feature type="transmembrane region" description="Helical" evidence="1">
    <location>
        <begin position="45"/>
        <end position="63"/>
    </location>
</feature>
<dbReference type="InterPro" id="IPR029787">
    <property type="entry name" value="Nucleotide_cyclase"/>
</dbReference>
<feature type="transmembrane region" description="Helical" evidence="1">
    <location>
        <begin position="75"/>
        <end position="95"/>
    </location>
</feature>
<gene>
    <name evidence="3" type="ORF">EHS15_18050</name>
</gene>
<dbReference type="EMBL" id="RQHW01000079">
    <property type="protein sequence ID" value="TGN17084.1"/>
    <property type="molecule type" value="Genomic_DNA"/>
</dbReference>
<protein>
    <submittedName>
        <fullName evidence="3">Adenylate/guanylate cyclase domain-containing protein</fullName>
    </submittedName>
</protein>
<keyword evidence="1" id="KW-0472">Membrane</keyword>
<dbReference type="GO" id="GO:0004016">
    <property type="term" value="F:adenylate cyclase activity"/>
    <property type="evidence" value="ECO:0007669"/>
    <property type="project" value="UniProtKB-ARBA"/>
</dbReference>
<dbReference type="PROSITE" id="PS50125">
    <property type="entry name" value="GUANYLATE_CYCLASE_2"/>
    <property type="match status" value="1"/>
</dbReference>
<dbReference type="OrthoDB" id="341967at2"/>
<evidence type="ECO:0000313" key="3">
    <source>
        <dbReference type="EMBL" id="TGN17084.1"/>
    </source>
</evidence>
<dbReference type="CDD" id="cd07302">
    <property type="entry name" value="CHD"/>
    <property type="match status" value="1"/>
</dbReference>
<feature type="transmembrane region" description="Helical" evidence="1">
    <location>
        <begin position="21"/>
        <end position="39"/>
    </location>
</feature>
<dbReference type="SMART" id="SM00044">
    <property type="entry name" value="CYCc"/>
    <property type="match status" value="1"/>
</dbReference>
<dbReference type="GO" id="GO:0035556">
    <property type="term" value="P:intracellular signal transduction"/>
    <property type="evidence" value="ECO:0007669"/>
    <property type="project" value="InterPro"/>
</dbReference>
<keyword evidence="1" id="KW-0812">Transmembrane</keyword>
<proteinExistence type="predicted"/>
<dbReference type="Pfam" id="PF00211">
    <property type="entry name" value="Guanylate_cyc"/>
    <property type="match status" value="1"/>
</dbReference>
<keyword evidence="1" id="KW-1133">Transmembrane helix</keyword>
<accession>A0A4R9LVC5</accession>
<sequence>MAMKADQMLREKEIQGTGFSLYGKIMIASILTIITFFIAQSLYELFMLTMINLVTIIVLIVLLKTLKKNKFVSAIGIICVLLDLAIVSALPFVWYHSVGGESVPRTYLIKTSTHFIIAGTLVMNAFTIQPMYPLLYSFGVVINQALLLWYAQADPRFQSTESFKEAWLGNAAHVNNYIVTMGVIGVLGFALAYLTFRIRKTLFLVVKSELKTDQLSRYFSPHVIQEIESAEEGFFSPGGKKQDVAVLFCDIEGFTQISETLGPEATLSLLSEYHSFMLEAIFKYRGTLDKFIGDGMLVTFGTPQPSEEDPLSAVLAGIEMKHKLAEWNRTRIASGLKPISIRIGIHFGPAIVGNVGVAKRLEYTVIGDTVNAASRIESLGKELKKSFLVSKDLLDRIPNPSSIPAKLKSLGGFSLRGKTKTTEIFSIEVE</sequence>
<feature type="transmembrane region" description="Helical" evidence="1">
    <location>
        <begin position="133"/>
        <end position="151"/>
    </location>
</feature>
<dbReference type="InterPro" id="IPR001054">
    <property type="entry name" value="A/G_cyclase"/>
</dbReference>
<dbReference type="InterPro" id="IPR050697">
    <property type="entry name" value="Adenylyl/Guanylyl_Cyclase_3/4"/>
</dbReference>
<evidence type="ECO:0000313" key="4">
    <source>
        <dbReference type="Proteomes" id="UP000298058"/>
    </source>
</evidence>
<dbReference type="PANTHER" id="PTHR43081:SF1">
    <property type="entry name" value="ADENYLATE CYCLASE, TERMINAL-DIFFERENTIATION SPECIFIC"/>
    <property type="match status" value="1"/>
</dbReference>
<dbReference type="SUPFAM" id="SSF55073">
    <property type="entry name" value="Nucleotide cyclase"/>
    <property type="match status" value="1"/>
</dbReference>
<dbReference type="GO" id="GO:0009190">
    <property type="term" value="P:cyclic nucleotide biosynthetic process"/>
    <property type="evidence" value="ECO:0007669"/>
    <property type="project" value="InterPro"/>
</dbReference>
<evidence type="ECO:0000256" key="1">
    <source>
        <dbReference type="SAM" id="Phobius"/>
    </source>
</evidence>
<dbReference type="Gene3D" id="3.30.70.1230">
    <property type="entry name" value="Nucleotide cyclase"/>
    <property type="match status" value="1"/>
</dbReference>
<feature type="domain" description="Guanylate cyclase" evidence="2">
    <location>
        <begin position="245"/>
        <end position="377"/>
    </location>
</feature>
<keyword evidence="4" id="KW-1185">Reference proteome</keyword>
<dbReference type="PANTHER" id="PTHR43081">
    <property type="entry name" value="ADENYLATE CYCLASE, TERMINAL-DIFFERENTIATION SPECIFIC-RELATED"/>
    <property type="match status" value="1"/>
</dbReference>
<feature type="transmembrane region" description="Helical" evidence="1">
    <location>
        <begin position="177"/>
        <end position="196"/>
    </location>
</feature>
<organism evidence="3 4">
    <name type="scientific">Leptospira idonii</name>
    <dbReference type="NCBI Taxonomy" id="1193500"/>
    <lineage>
        <taxon>Bacteria</taxon>
        <taxon>Pseudomonadati</taxon>
        <taxon>Spirochaetota</taxon>
        <taxon>Spirochaetia</taxon>
        <taxon>Leptospirales</taxon>
        <taxon>Leptospiraceae</taxon>
        <taxon>Leptospira</taxon>
    </lineage>
</organism>
<name>A0A4R9LVC5_9LEPT</name>
<reference evidence="3" key="1">
    <citation type="journal article" date="2019" name="PLoS Negl. Trop. Dis.">
        <title>Revisiting the worldwide diversity of Leptospira species in the environment.</title>
        <authorList>
            <person name="Vincent A.T."/>
            <person name="Schiettekatte O."/>
            <person name="Bourhy P."/>
            <person name="Veyrier F.J."/>
            <person name="Picardeau M."/>
        </authorList>
    </citation>
    <scope>NUCLEOTIDE SEQUENCE [LARGE SCALE GENOMIC DNA]</scope>
    <source>
        <strain evidence="3">201300427</strain>
    </source>
</reference>
<dbReference type="Proteomes" id="UP000298058">
    <property type="component" value="Unassembled WGS sequence"/>
</dbReference>
<dbReference type="AlphaFoldDB" id="A0A4R9LVC5"/>
<evidence type="ECO:0000259" key="2">
    <source>
        <dbReference type="PROSITE" id="PS50125"/>
    </source>
</evidence>
<comment type="caution">
    <text evidence="3">The sequence shown here is derived from an EMBL/GenBank/DDBJ whole genome shotgun (WGS) entry which is preliminary data.</text>
</comment>